<evidence type="ECO:0000313" key="1">
    <source>
        <dbReference type="EMBL" id="MDG0845890.1"/>
    </source>
</evidence>
<evidence type="ECO:0000313" key="2">
    <source>
        <dbReference type="Proteomes" id="UP001152422"/>
    </source>
</evidence>
<dbReference type="RefSeq" id="WP_021339658.1">
    <property type="nucleotide sequence ID" value="NZ_CP013114.1"/>
</dbReference>
<dbReference type="GeneID" id="69846938"/>
<accession>A0A9X4QYQ3</accession>
<dbReference type="KEGG" id="seqo:SE1039_02010"/>
<sequence length="52" mass="6082">MINKVKSTLSKYVKNGKLEQGLYKISDTLKKKTGKDYSKYVSKIMDQLRKRV</sequence>
<dbReference type="EMBL" id="JAMBQA010000003">
    <property type="protein sequence ID" value="MDG0845890.1"/>
    <property type="molecule type" value="Genomic_DNA"/>
</dbReference>
<keyword evidence="2" id="KW-1185">Reference proteome</keyword>
<dbReference type="AlphaFoldDB" id="A0A9X4QYQ3"/>
<dbReference type="Proteomes" id="UP001152422">
    <property type="component" value="Unassembled WGS sequence"/>
</dbReference>
<organism evidence="1 2">
    <name type="scientific">Staphylococcus equorum</name>
    <dbReference type="NCBI Taxonomy" id="246432"/>
    <lineage>
        <taxon>Bacteria</taxon>
        <taxon>Bacillati</taxon>
        <taxon>Bacillota</taxon>
        <taxon>Bacilli</taxon>
        <taxon>Bacillales</taxon>
        <taxon>Staphylococcaceae</taxon>
        <taxon>Staphylococcus</taxon>
    </lineage>
</organism>
<proteinExistence type="predicted"/>
<name>A0A9X4QYQ3_9STAP</name>
<reference evidence="1" key="1">
    <citation type="submission" date="2022-05" db="EMBL/GenBank/DDBJ databases">
        <title>Comparative genomics of Staphylococcus equorum isolates.</title>
        <authorList>
            <person name="Luelf R.H."/>
        </authorList>
    </citation>
    <scope>NUCLEOTIDE SEQUENCE</scope>
    <source>
        <strain evidence="1">TMW 2.2497</strain>
    </source>
</reference>
<protein>
    <submittedName>
        <fullName evidence="1">Rv0909 family putative TA system antitoxin</fullName>
    </submittedName>
</protein>
<gene>
    <name evidence="1" type="ORF">M4L89_06590</name>
</gene>
<comment type="caution">
    <text evidence="1">The sequence shown here is derived from an EMBL/GenBank/DDBJ whole genome shotgun (WGS) entry which is preliminary data.</text>
</comment>